<proteinExistence type="predicted"/>
<sequence>MTAEVRWSRCNTPGECLPFRISINTGSPGGRYERIERHPVTEYTYPALIATDKSVFHLDKYVFQDGVNKILIQNGIRKATVTTLD</sequence>
<dbReference type="AlphaFoldDB" id="A0A8J2NQ79"/>
<organism evidence="1 2">
    <name type="scientific">Allacma fusca</name>
    <dbReference type="NCBI Taxonomy" id="39272"/>
    <lineage>
        <taxon>Eukaryota</taxon>
        <taxon>Metazoa</taxon>
        <taxon>Ecdysozoa</taxon>
        <taxon>Arthropoda</taxon>
        <taxon>Hexapoda</taxon>
        <taxon>Collembola</taxon>
        <taxon>Symphypleona</taxon>
        <taxon>Sminthuridae</taxon>
        <taxon>Allacma</taxon>
    </lineage>
</organism>
<reference evidence="1" key="1">
    <citation type="submission" date="2021-06" db="EMBL/GenBank/DDBJ databases">
        <authorList>
            <person name="Hodson N. C."/>
            <person name="Mongue J. A."/>
            <person name="Jaron S. K."/>
        </authorList>
    </citation>
    <scope>NUCLEOTIDE SEQUENCE</scope>
</reference>
<name>A0A8J2NQ79_9HEXA</name>
<dbReference type="Proteomes" id="UP000708208">
    <property type="component" value="Unassembled WGS sequence"/>
</dbReference>
<dbReference type="EMBL" id="CAJVCH010001190">
    <property type="protein sequence ID" value="CAG7637288.1"/>
    <property type="molecule type" value="Genomic_DNA"/>
</dbReference>
<protein>
    <submittedName>
        <fullName evidence="1">Uncharacterized protein</fullName>
    </submittedName>
</protein>
<comment type="caution">
    <text evidence="1">The sequence shown here is derived from an EMBL/GenBank/DDBJ whole genome shotgun (WGS) entry which is preliminary data.</text>
</comment>
<accession>A0A8J2NQ79</accession>
<gene>
    <name evidence="1" type="ORF">AFUS01_LOCUS295</name>
</gene>
<evidence type="ECO:0000313" key="1">
    <source>
        <dbReference type="EMBL" id="CAG7637288.1"/>
    </source>
</evidence>
<evidence type="ECO:0000313" key="2">
    <source>
        <dbReference type="Proteomes" id="UP000708208"/>
    </source>
</evidence>
<keyword evidence="2" id="KW-1185">Reference proteome</keyword>